<sequence>MRQVLDPFFALATALRQAGFAVSPDQTIGFIEAVGVLGARGINDVYLSALALFAIPPERREEFDAIFRAIFAGQLVAADADSDDDDIDAVEPTDETIEIEVEEAEEPTGDEATAAERLAQRAIQTDRDALRVFRDQAAARLPRRLSYRRQRSRKGDRIDLRRALKAAARTDGDLMVLPQSRRKTRQRRIVCLVDVSGSMKDRSDALLGFAHTLVQSAEKAEVFTLGTRLTRITTGLQLSDQDAALNRVAQSVSDIDGGTRIGEALQAYLAVPRYAGFARGALVVVLSDGLERDDPAAMIDASARLSRLAWRLHWLTPLAADPGFAPKTAGLMGILPWLDDLGDGSTAQAISDHVLGIARAA</sequence>
<dbReference type="CDD" id="cd00198">
    <property type="entry name" value="vWFA"/>
    <property type="match status" value="1"/>
</dbReference>
<dbReference type="Gene3D" id="3.40.50.410">
    <property type="entry name" value="von Willebrand factor, type A domain"/>
    <property type="match status" value="1"/>
</dbReference>
<proteinExistence type="predicted"/>
<accession>A0ABZ2V4S8</accession>
<gene>
    <name evidence="2" type="ORF">AABB29_02475</name>
</gene>
<dbReference type="SUPFAM" id="SSF53300">
    <property type="entry name" value="vWA-like"/>
    <property type="match status" value="1"/>
</dbReference>
<keyword evidence="3" id="KW-1185">Reference proteome</keyword>
<dbReference type="InterPro" id="IPR036465">
    <property type="entry name" value="vWFA_dom_sf"/>
</dbReference>
<dbReference type="EMBL" id="CP150951">
    <property type="protein sequence ID" value="WZC49537.1"/>
    <property type="molecule type" value="Genomic_DNA"/>
</dbReference>
<dbReference type="InterPro" id="IPR008912">
    <property type="entry name" value="Uncharacterised_CoxE"/>
</dbReference>
<protein>
    <submittedName>
        <fullName evidence="2">VWA domain-containing protein</fullName>
    </submittedName>
</protein>
<name>A0ABZ2V4S8_9RHOB</name>
<evidence type="ECO:0000259" key="1">
    <source>
        <dbReference type="SMART" id="SM00327"/>
    </source>
</evidence>
<dbReference type="SMART" id="SM00327">
    <property type="entry name" value="VWA"/>
    <property type="match status" value="1"/>
</dbReference>
<dbReference type="InterPro" id="IPR002035">
    <property type="entry name" value="VWF_A"/>
</dbReference>
<dbReference type="PANTHER" id="PTHR39338">
    <property type="entry name" value="BLL5662 PROTEIN-RELATED"/>
    <property type="match status" value="1"/>
</dbReference>
<evidence type="ECO:0000313" key="2">
    <source>
        <dbReference type="EMBL" id="WZC49537.1"/>
    </source>
</evidence>
<dbReference type="Pfam" id="PF05762">
    <property type="entry name" value="VWA_CoxE"/>
    <property type="match status" value="1"/>
</dbReference>
<dbReference type="Proteomes" id="UP001440612">
    <property type="component" value="Chromosome"/>
</dbReference>
<dbReference type="InterPro" id="IPR011195">
    <property type="entry name" value="UCP010256"/>
</dbReference>
<dbReference type="RefSeq" id="WP_341367647.1">
    <property type="nucleotide sequence ID" value="NZ_CP150951.2"/>
</dbReference>
<organism evidence="2 3">
    <name type="scientific">Yoonia phaeophyticola</name>
    <dbReference type="NCBI Taxonomy" id="3137369"/>
    <lineage>
        <taxon>Bacteria</taxon>
        <taxon>Pseudomonadati</taxon>
        <taxon>Pseudomonadota</taxon>
        <taxon>Alphaproteobacteria</taxon>
        <taxon>Rhodobacterales</taxon>
        <taxon>Paracoccaceae</taxon>
        <taxon>Yoonia</taxon>
    </lineage>
</organism>
<dbReference type="PIRSF" id="PIRSF010256">
    <property type="entry name" value="CoxE_vWa"/>
    <property type="match status" value="1"/>
</dbReference>
<feature type="domain" description="VWFA" evidence="1">
    <location>
        <begin position="186"/>
        <end position="347"/>
    </location>
</feature>
<evidence type="ECO:0000313" key="3">
    <source>
        <dbReference type="Proteomes" id="UP001440612"/>
    </source>
</evidence>
<dbReference type="PANTHER" id="PTHR39338:SF6">
    <property type="entry name" value="BLL5662 PROTEIN"/>
    <property type="match status" value="1"/>
</dbReference>
<reference evidence="3" key="1">
    <citation type="submission" date="2024-04" db="EMBL/GenBank/DDBJ databases">
        <title>Phylogenomic analyses of a clade within the roseobacter group suggest taxonomic reassignments of species of the genera Aestuariivita, Citreicella, Loktanella, Nautella, Pelagibaca, Ruegeria, Thalassobius, Thiobacimonas and Tropicibacter, and the proposal o.</title>
        <authorList>
            <person name="Jeon C.O."/>
        </authorList>
    </citation>
    <scope>NUCLEOTIDE SEQUENCE [LARGE SCALE GENOMIC DNA]</scope>
    <source>
        <strain evidence="3">BS5-3</strain>
    </source>
</reference>